<sequence>MGKLYEEYKKLQLDNNKQSNAQLIYTLVAQLTHYDFHCSIEKGNPYNQCRLSVRVKGINGEESNILLQATQQKSGNVELSIQGLYMVAGVKNFIDYWNSEEYSIFMKYLQCF</sequence>
<evidence type="ECO:0000313" key="1">
    <source>
        <dbReference type="EMBL" id="CAI3696994.1"/>
    </source>
</evidence>
<dbReference type="AlphaFoldDB" id="A0AAD1YK45"/>
<protein>
    <submittedName>
        <fullName evidence="1">Uncharacterized protein</fullName>
    </submittedName>
</protein>
<reference evidence="1" key="1">
    <citation type="submission" date="2022-10" db="EMBL/GenBank/DDBJ databases">
        <authorList>
            <person name="Aires J."/>
            <person name="Mesa V."/>
        </authorList>
    </citation>
    <scope>NUCLEOTIDE SEQUENCE</scope>
    <source>
        <strain evidence="1">Clostridium neonatale JD116</strain>
    </source>
</reference>
<organism evidence="1 2">
    <name type="scientific">Clostridium neonatale</name>
    <dbReference type="NCBI Taxonomy" id="137838"/>
    <lineage>
        <taxon>Bacteria</taxon>
        <taxon>Bacillati</taxon>
        <taxon>Bacillota</taxon>
        <taxon>Clostridia</taxon>
        <taxon>Eubacteriales</taxon>
        <taxon>Clostridiaceae</taxon>
        <taxon>Clostridium</taxon>
    </lineage>
</organism>
<dbReference type="RefSeq" id="WP_210886970.1">
    <property type="nucleotide sequence ID" value="NZ_CAMRXC010000291.1"/>
</dbReference>
<comment type="caution">
    <text evidence="1">The sequence shown here is derived from an EMBL/GenBank/DDBJ whole genome shotgun (WGS) entry which is preliminary data.</text>
</comment>
<proteinExistence type="predicted"/>
<evidence type="ECO:0000313" key="2">
    <source>
        <dbReference type="Proteomes" id="UP001189143"/>
    </source>
</evidence>
<gene>
    <name evidence="1" type="ORF">CNEO2_940017</name>
</gene>
<accession>A0AAD1YK45</accession>
<dbReference type="Proteomes" id="UP001189143">
    <property type="component" value="Unassembled WGS sequence"/>
</dbReference>
<name>A0AAD1YK45_9CLOT</name>
<dbReference type="EMBL" id="CAMTCP010000297">
    <property type="protein sequence ID" value="CAI3696994.1"/>
    <property type="molecule type" value="Genomic_DNA"/>
</dbReference>